<dbReference type="PIRSF" id="PIRSF012569">
    <property type="entry name" value="UCP012569"/>
    <property type="match status" value="1"/>
</dbReference>
<sequence length="372" mass="41324">MQEERRRILKLVEEGKLNVEEALSLIEKLDHEKESHEKKWASFTPSILLKKDDKGGQQSAYQENQEGSSSGKTASKLMSWIDFAVKKVKELDLDLAIGSSFDVQHIFQFSGKGLREWDVQIVNGNVTFKPWPEDEVRIECETKVYQTEDSAQAKEAFLKSFYCEMEGSKLRIQCEKKSMKANVLILLPAKVYESAKVKLFSGPIRGEQLTVKDFKAKTANGVISLTSLSGEKAELETANGQIKLAQHQFQTVEAETIHGMIDVSGAGRKLDLQSFNGKILLHASDPECKTIHCSAATGSVEISIPQAVKANGELKSNLGSLHCYLDALEVTSEKHESIAKELKFRSNETAKGDLSVFADSKTGSVVLKHMER</sequence>
<protein>
    <submittedName>
        <fullName evidence="4">DUF4097 domain-containing protein</fullName>
    </submittedName>
</protein>
<dbReference type="InterPro" id="IPR016599">
    <property type="entry name" value="UCP012569"/>
</dbReference>
<evidence type="ECO:0000259" key="2">
    <source>
        <dbReference type="Pfam" id="PF13349"/>
    </source>
</evidence>
<dbReference type="RefSeq" id="WP_211561079.1">
    <property type="nucleotide sequence ID" value="NZ_JAGVRK010000001.1"/>
</dbReference>
<dbReference type="Gene3D" id="2.160.20.120">
    <property type="match status" value="1"/>
</dbReference>
<organism evidence="4 5">
    <name type="scientific">Metabacillus flavus</name>
    <dbReference type="NCBI Taxonomy" id="2823519"/>
    <lineage>
        <taxon>Bacteria</taxon>
        <taxon>Bacillati</taxon>
        <taxon>Bacillota</taxon>
        <taxon>Bacilli</taxon>
        <taxon>Bacillales</taxon>
        <taxon>Bacillaceae</taxon>
        <taxon>Metabacillus</taxon>
    </lineage>
</organism>
<comment type="caution">
    <text evidence="4">The sequence shown here is derived from an EMBL/GenBank/DDBJ whole genome shotgun (WGS) entry which is preliminary data.</text>
</comment>
<accession>A0ABS5LIK3</accession>
<evidence type="ECO:0000313" key="4">
    <source>
        <dbReference type="EMBL" id="MBS2970585.1"/>
    </source>
</evidence>
<evidence type="ECO:0000259" key="3">
    <source>
        <dbReference type="Pfam" id="PF22746"/>
    </source>
</evidence>
<reference evidence="4 5" key="1">
    <citation type="submission" date="2021-04" db="EMBL/GenBank/DDBJ databases">
        <title>Metabacillus sp. strain KIGAM252 whole genome sequence.</title>
        <authorList>
            <person name="Seo M.-J."/>
            <person name="Cho E.-S."/>
            <person name="Hwang C.Y."/>
            <person name="Yoon D.J."/>
        </authorList>
    </citation>
    <scope>NUCLEOTIDE SEQUENCE [LARGE SCALE GENOMIC DNA]</scope>
    <source>
        <strain evidence="4 5">KIGAM252</strain>
    </source>
</reference>
<dbReference type="InterPro" id="IPR053959">
    <property type="entry name" value="YvlB/LiaX_N"/>
</dbReference>
<dbReference type="Proteomes" id="UP000682403">
    <property type="component" value="Unassembled WGS sequence"/>
</dbReference>
<feature type="coiled-coil region" evidence="1">
    <location>
        <begin position="228"/>
        <end position="255"/>
    </location>
</feature>
<dbReference type="Pfam" id="PF22746">
    <property type="entry name" value="SHOCT-like_DUF2089-C"/>
    <property type="match status" value="1"/>
</dbReference>
<feature type="domain" description="YvlB/LiaX N-terminal" evidence="3">
    <location>
        <begin position="3"/>
        <end position="34"/>
    </location>
</feature>
<keyword evidence="5" id="KW-1185">Reference proteome</keyword>
<dbReference type="PANTHER" id="PTHR34094:SF1">
    <property type="entry name" value="PROTEIN FAM185A"/>
    <property type="match status" value="1"/>
</dbReference>
<evidence type="ECO:0000256" key="1">
    <source>
        <dbReference type="SAM" id="Coils"/>
    </source>
</evidence>
<proteinExistence type="predicted"/>
<dbReference type="PANTHER" id="PTHR34094">
    <property type="match status" value="1"/>
</dbReference>
<gene>
    <name evidence="4" type="ORF">J9317_17715</name>
</gene>
<name>A0ABS5LIK3_9BACI</name>
<dbReference type="Pfam" id="PF13349">
    <property type="entry name" value="DUF4097"/>
    <property type="match status" value="1"/>
</dbReference>
<feature type="domain" description="DUF4097" evidence="2">
    <location>
        <begin position="178"/>
        <end position="338"/>
    </location>
</feature>
<keyword evidence="1" id="KW-0175">Coiled coil</keyword>
<evidence type="ECO:0000313" key="5">
    <source>
        <dbReference type="Proteomes" id="UP000682403"/>
    </source>
</evidence>
<dbReference type="EMBL" id="JAGVRK010000001">
    <property type="protein sequence ID" value="MBS2970585.1"/>
    <property type="molecule type" value="Genomic_DNA"/>
</dbReference>
<dbReference type="InterPro" id="IPR025164">
    <property type="entry name" value="Toastrack_DUF4097"/>
</dbReference>